<dbReference type="GO" id="GO:0006231">
    <property type="term" value="P:dTMP biosynthetic process"/>
    <property type="evidence" value="ECO:0007669"/>
    <property type="project" value="InterPro"/>
</dbReference>
<comment type="caution">
    <text evidence="1">The sequence shown here is derived from an EMBL/GenBank/DDBJ whole genome shotgun (WGS) entry which is preliminary data.</text>
</comment>
<evidence type="ECO:0000313" key="1">
    <source>
        <dbReference type="EMBL" id="NYB75954.1"/>
    </source>
</evidence>
<evidence type="ECO:0000313" key="2">
    <source>
        <dbReference type="Proteomes" id="UP000611629"/>
    </source>
</evidence>
<dbReference type="EMBL" id="JACBNQ010000034">
    <property type="protein sequence ID" value="NYB75954.1"/>
    <property type="molecule type" value="Genomic_DNA"/>
</dbReference>
<gene>
    <name evidence="1" type="ORF">HZF24_17540</name>
</gene>
<sequence>MKFENTEVFNFEGALRGLRNPKDSWHLSDSRYIHDDNYDKLFYEIGKNDLNLAQRMIKGGSTHSKYMRQIFVSVDITAPRYWWSEFDTYKIGTTANSSSTMHKLTAYPMNPEMFESDGIKELTEGDTDDNNLNLTINEWWENTIELLEKIRTKGKETKHFKYKRIMKQMLPEGFFQKRTVTLNYASIRHMAASRSHHQLIEWNTDFINWAKSLPYADELIFYELKYE</sequence>
<dbReference type="AlphaFoldDB" id="A0A974GXT6"/>
<dbReference type="SUPFAM" id="SSF69796">
    <property type="entry name" value="Thymidylate synthase-complementing protein Thy1"/>
    <property type="match status" value="1"/>
</dbReference>
<name>A0A974GXT6_SEDHY</name>
<keyword evidence="2" id="KW-1185">Reference proteome</keyword>
<proteinExistence type="predicted"/>
<dbReference type="GO" id="GO:0050660">
    <property type="term" value="F:flavin adenine dinucleotide binding"/>
    <property type="evidence" value="ECO:0007669"/>
    <property type="project" value="InterPro"/>
</dbReference>
<dbReference type="GO" id="GO:0050797">
    <property type="term" value="F:thymidylate synthase (FAD) activity"/>
    <property type="evidence" value="ECO:0007669"/>
    <property type="project" value="InterPro"/>
</dbReference>
<organism evidence="1 2">
    <name type="scientific">Sedimentibacter hydroxybenzoicus DSM 7310</name>
    <dbReference type="NCBI Taxonomy" id="1123245"/>
    <lineage>
        <taxon>Bacteria</taxon>
        <taxon>Bacillati</taxon>
        <taxon>Bacillota</taxon>
        <taxon>Tissierellia</taxon>
        <taxon>Sedimentibacter</taxon>
    </lineage>
</organism>
<dbReference type="Proteomes" id="UP000611629">
    <property type="component" value="Unassembled WGS sequence"/>
</dbReference>
<protein>
    <submittedName>
        <fullName evidence="1">Uncharacterized protein</fullName>
    </submittedName>
</protein>
<dbReference type="InterPro" id="IPR036098">
    <property type="entry name" value="Thymidylate_synthase_ThyX_sf"/>
</dbReference>
<reference evidence="1" key="1">
    <citation type="submission" date="2020-07" db="EMBL/GenBank/DDBJ databases">
        <title>Genomic analysis of a strain of Sedimentibacter Hydroxybenzoicus DSM7310.</title>
        <authorList>
            <person name="Ma S."/>
        </authorList>
    </citation>
    <scope>NUCLEOTIDE SEQUENCE</scope>
    <source>
        <strain evidence="1">DSM 7310</strain>
    </source>
</reference>
<dbReference type="RefSeq" id="WP_179239671.1">
    <property type="nucleotide sequence ID" value="NZ_JACBNQ010000034.1"/>
</dbReference>
<accession>A0A974GXT6</accession>
<dbReference type="Gene3D" id="3.30.1360.170">
    <property type="match status" value="1"/>
</dbReference>